<accession>A0A397TIJ6</accession>
<proteinExistence type="predicted"/>
<dbReference type="Proteomes" id="UP000265703">
    <property type="component" value="Unassembled WGS sequence"/>
</dbReference>
<evidence type="ECO:0000313" key="1">
    <source>
        <dbReference type="EMBL" id="RIA96756.1"/>
    </source>
</evidence>
<dbReference type="OrthoDB" id="2357268at2759"/>
<organism evidence="1 2">
    <name type="scientific">Glomus cerebriforme</name>
    <dbReference type="NCBI Taxonomy" id="658196"/>
    <lineage>
        <taxon>Eukaryota</taxon>
        <taxon>Fungi</taxon>
        <taxon>Fungi incertae sedis</taxon>
        <taxon>Mucoromycota</taxon>
        <taxon>Glomeromycotina</taxon>
        <taxon>Glomeromycetes</taxon>
        <taxon>Glomerales</taxon>
        <taxon>Glomeraceae</taxon>
        <taxon>Glomus</taxon>
    </lineage>
</organism>
<dbReference type="AlphaFoldDB" id="A0A397TIJ6"/>
<evidence type="ECO:0000313" key="2">
    <source>
        <dbReference type="Proteomes" id="UP000265703"/>
    </source>
</evidence>
<gene>
    <name evidence="1" type="ORF">C1645_733014</name>
</gene>
<comment type="caution">
    <text evidence="1">The sequence shown here is derived from an EMBL/GenBank/DDBJ whole genome shotgun (WGS) entry which is preliminary data.</text>
</comment>
<name>A0A397TIJ6_9GLOM</name>
<dbReference type="EMBL" id="QKYT01000039">
    <property type="protein sequence ID" value="RIA96756.1"/>
    <property type="molecule type" value="Genomic_DNA"/>
</dbReference>
<reference evidence="1 2" key="1">
    <citation type="submission" date="2018-06" db="EMBL/GenBank/DDBJ databases">
        <title>Comparative genomics reveals the genomic features of Rhizophagus irregularis, R. cerebriforme, R. diaphanum and Gigaspora rosea, and their symbiotic lifestyle signature.</title>
        <authorList>
            <person name="Morin E."/>
            <person name="San Clemente H."/>
            <person name="Chen E.C.H."/>
            <person name="De La Providencia I."/>
            <person name="Hainaut M."/>
            <person name="Kuo A."/>
            <person name="Kohler A."/>
            <person name="Murat C."/>
            <person name="Tang N."/>
            <person name="Roy S."/>
            <person name="Loubradou J."/>
            <person name="Henrissat B."/>
            <person name="Grigoriev I.V."/>
            <person name="Corradi N."/>
            <person name="Roux C."/>
            <person name="Martin F.M."/>
        </authorList>
    </citation>
    <scope>NUCLEOTIDE SEQUENCE [LARGE SCALE GENOMIC DNA]</scope>
    <source>
        <strain evidence="1 2">DAOM 227022</strain>
    </source>
</reference>
<protein>
    <submittedName>
        <fullName evidence="1">Uncharacterized protein</fullName>
    </submittedName>
</protein>
<keyword evidence="2" id="KW-1185">Reference proteome</keyword>
<sequence length="301" mass="34480">MKIERWNLEILVNEQPLREYVIPDSILGDSASNVLKSYVIEGTRKKFCDSATFVAVPAPGTYYSIKISPSSSEIAAKVYVDGIDDGSLARSNLSSCTIMKGFRNRNSNTIHYFIFDKTEWVDTNISQRTEFGGFGAVSVYFYKIRSMRTSYSHNSNKEFEKVKVPENKKCFDVALTTKFSEGAKYYASNRREKVETDDEPLAVLHINYRSTDWFFLKEIKIQENSMIDNTSTSNEMENIATTVDIKDEVIKAEPEISKEIITVSNDNKRKTSITHVRKKKQKYQEIVVILDSDDDKVIELE</sequence>